<proteinExistence type="predicted"/>
<evidence type="ECO:0000313" key="3">
    <source>
        <dbReference type="Proteomes" id="UP000694005"/>
    </source>
</evidence>
<evidence type="ECO:0000256" key="1">
    <source>
        <dbReference type="SAM" id="MobiDB-lite"/>
    </source>
</evidence>
<dbReference type="AlphaFoldDB" id="A0A8D9MEW9"/>
<feature type="compositionally biased region" description="Polar residues" evidence="1">
    <location>
        <begin position="100"/>
        <end position="109"/>
    </location>
</feature>
<accession>A0A8D9MEW9</accession>
<feature type="region of interest" description="Disordered" evidence="1">
    <location>
        <begin position="74"/>
        <end position="109"/>
    </location>
</feature>
<dbReference type="Gramene" id="A04p26230.2_BraZ1">
    <property type="protein sequence ID" value="A04p26230.2_BraZ1.CDS"/>
    <property type="gene ID" value="A04g26230.2_BraZ1"/>
</dbReference>
<dbReference type="Proteomes" id="UP000694005">
    <property type="component" value="Chromosome A04"/>
</dbReference>
<name>A0A8D9MEW9_BRACM</name>
<gene>
    <name evidence="2" type="ORF">BRAPAZ1V2_A04P26230.2</name>
</gene>
<dbReference type="EMBL" id="LS974620">
    <property type="protein sequence ID" value="CAG7907722.1"/>
    <property type="molecule type" value="Genomic_DNA"/>
</dbReference>
<sequence>MVELQRAAEFKLGGDDGPTITPSESLDEKAYLFHVDKQIRTGAQIACVIGEKVKAVRDVREVMNQLAWKQVPALPGKVAPPKSNTSSNTPPGSLVATTAGKETNMVSKV</sequence>
<reference evidence="2 3" key="1">
    <citation type="submission" date="2021-07" db="EMBL/GenBank/DDBJ databases">
        <authorList>
            <consortium name="Genoscope - CEA"/>
            <person name="William W."/>
        </authorList>
    </citation>
    <scope>NUCLEOTIDE SEQUENCE [LARGE SCALE GENOMIC DNA]</scope>
</reference>
<evidence type="ECO:0000313" key="2">
    <source>
        <dbReference type="EMBL" id="CAG7907722.1"/>
    </source>
</evidence>
<organism evidence="2 3">
    <name type="scientific">Brassica campestris</name>
    <name type="common">Field mustard</name>
    <dbReference type="NCBI Taxonomy" id="3711"/>
    <lineage>
        <taxon>Eukaryota</taxon>
        <taxon>Viridiplantae</taxon>
        <taxon>Streptophyta</taxon>
        <taxon>Embryophyta</taxon>
        <taxon>Tracheophyta</taxon>
        <taxon>Spermatophyta</taxon>
        <taxon>Magnoliopsida</taxon>
        <taxon>eudicotyledons</taxon>
        <taxon>Gunneridae</taxon>
        <taxon>Pentapetalae</taxon>
        <taxon>rosids</taxon>
        <taxon>malvids</taxon>
        <taxon>Brassicales</taxon>
        <taxon>Brassicaceae</taxon>
        <taxon>Brassiceae</taxon>
        <taxon>Brassica</taxon>
    </lineage>
</organism>
<protein>
    <submittedName>
        <fullName evidence="2">Uncharacterized protein</fullName>
    </submittedName>
</protein>
<feature type="compositionally biased region" description="Low complexity" evidence="1">
    <location>
        <begin position="80"/>
        <end position="93"/>
    </location>
</feature>